<dbReference type="SFLD" id="SFLDG00358">
    <property type="entry name" value="Main_(cytGST)"/>
    <property type="match status" value="1"/>
</dbReference>
<dbReference type="Proteomes" id="UP001162131">
    <property type="component" value="Unassembled WGS sequence"/>
</dbReference>
<dbReference type="Gene3D" id="1.20.1050.10">
    <property type="match status" value="1"/>
</dbReference>
<dbReference type="SUPFAM" id="SSF52833">
    <property type="entry name" value="Thioredoxin-like"/>
    <property type="match status" value="1"/>
</dbReference>
<dbReference type="PROSITE" id="PS50404">
    <property type="entry name" value="GST_NTER"/>
    <property type="match status" value="1"/>
</dbReference>
<evidence type="ECO:0000256" key="1">
    <source>
        <dbReference type="ARBA" id="ARBA00004496"/>
    </source>
</evidence>
<dbReference type="InterPro" id="IPR051369">
    <property type="entry name" value="GST_Theta"/>
</dbReference>
<dbReference type="SFLD" id="SFLDS00019">
    <property type="entry name" value="Glutathione_Transferase_(cytos"/>
    <property type="match status" value="1"/>
</dbReference>
<name>A0AAU9ISU7_9CILI</name>
<dbReference type="AlphaFoldDB" id="A0AAU9ISU7"/>
<dbReference type="InterPro" id="IPR040079">
    <property type="entry name" value="Glutathione_S-Trfase"/>
</dbReference>
<evidence type="ECO:0000256" key="2">
    <source>
        <dbReference type="ARBA" id="ARBA00022490"/>
    </source>
</evidence>
<feature type="domain" description="GST C-terminal" evidence="4">
    <location>
        <begin position="91"/>
        <end position="222"/>
    </location>
</feature>
<dbReference type="InterPro" id="IPR036282">
    <property type="entry name" value="Glutathione-S-Trfase_C_sf"/>
</dbReference>
<dbReference type="Gene3D" id="3.40.30.10">
    <property type="entry name" value="Glutaredoxin"/>
    <property type="match status" value="1"/>
</dbReference>
<keyword evidence="2" id="KW-0963">Cytoplasm</keyword>
<keyword evidence="6" id="KW-1185">Reference proteome</keyword>
<dbReference type="PANTHER" id="PTHR43917:SF8">
    <property type="entry name" value="GH16740P-RELATED"/>
    <property type="match status" value="1"/>
</dbReference>
<evidence type="ECO:0000313" key="5">
    <source>
        <dbReference type="EMBL" id="CAG9316208.1"/>
    </source>
</evidence>
<dbReference type="SUPFAM" id="SSF47616">
    <property type="entry name" value="GST C-terminal domain-like"/>
    <property type="match status" value="1"/>
</dbReference>
<reference evidence="5" key="1">
    <citation type="submission" date="2021-09" db="EMBL/GenBank/DDBJ databases">
        <authorList>
            <consortium name="AG Swart"/>
            <person name="Singh M."/>
            <person name="Singh A."/>
            <person name="Seah K."/>
            <person name="Emmerich C."/>
        </authorList>
    </citation>
    <scope>NUCLEOTIDE SEQUENCE</scope>
    <source>
        <strain evidence="5">ATCC30299</strain>
    </source>
</reference>
<evidence type="ECO:0000259" key="4">
    <source>
        <dbReference type="PROSITE" id="PS50405"/>
    </source>
</evidence>
<dbReference type="InterPro" id="IPR036249">
    <property type="entry name" value="Thioredoxin-like_sf"/>
</dbReference>
<evidence type="ECO:0008006" key="7">
    <source>
        <dbReference type="Google" id="ProtNLM"/>
    </source>
</evidence>
<dbReference type="GO" id="GO:0005737">
    <property type="term" value="C:cytoplasm"/>
    <property type="evidence" value="ECO:0007669"/>
    <property type="project" value="UniProtKB-SubCell"/>
</dbReference>
<feature type="domain" description="GST N-terminal" evidence="3">
    <location>
        <begin position="4"/>
        <end position="85"/>
    </location>
</feature>
<organism evidence="5 6">
    <name type="scientific">Blepharisma stoltei</name>
    <dbReference type="NCBI Taxonomy" id="1481888"/>
    <lineage>
        <taxon>Eukaryota</taxon>
        <taxon>Sar</taxon>
        <taxon>Alveolata</taxon>
        <taxon>Ciliophora</taxon>
        <taxon>Postciliodesmatophora</taxon>
        <taxon>Heterotrichea</taxon>
        <taxon>Heterotrichida</taxon>
        <taxon>Blepharismidae</taxon>
        <taxon>Blepharisma</taxon>
    </lineage>
</organism>
<dbReference type="PANTHER" id="PTHR43917">
    <property type="match status" value="1"/>
</dbReference>
<dbReference type="InterPro" id="IPR010987">
    <property type="entry name" value="Glutathione-S-Trfase_C-like"/>
</dbReference>
<evidence type="ECO:0000259" key="3">
    <source>
        <dbReference type="PROSITE" id="PS50404"/>
    </source>
</evidence>
<sequence>MTDHPIRIHGLNLSPPCRIVMIFCKLHNIPYELVVVDLTKGEHKSPEFLAINPYGQVPAITHGSFSLGECGAIIYYLAEAFHTDSQWFPSNPQLRAIINSSLHWHHTNTMKALTPYLFEKIVGPRFFGRPQITVEKEAEVTANLDAFLRRIDTIFESGVYIARTSSPTIADILLFSYLSQLEMENFDFGPYKSVRKWYGEIDSIPAVREVHEPLRQFIQNVS</sequence>
<dbReference type="PROSITE" id="PS50405">
    <property type="entry name" value="GST_CTER"/>
    <property type="match status" value="1"/>
</dbReference>
<accession>A0AAU9ISU7</accession>
<protein>
    <recommendedName>
        <fullName evidence="7">Glutathione S-transferase</fullName>
    </recommendedName>
</protein>
<dbReference type="EMBL" id="CAJZBQ010000015">
    <property type="protein sequence ID" value="CAG9316208.1"/>
    <property type="molecule type" value="Genomic_DNA"/>
</dbReference>
<evidence type="ECO:0000313" key="6">
    <source>
        <dbReference type="Proteomes" id="UP001162131"/>
    </source>
</evidence>
<dbReference type="Pfam" id="PF13417">
    <property type="entry name" value="GST_N_3"/>
    <property type="match status" value="1"/>
</dbReference>
<comment type="caution">
    <text evidence="5">The sequence shown here is derived from an EMBL/GenBank/DDBJ whole genome shotgun (WGS) entry which is preliminary data.</text>
</comment>
<proteinExistence type="predicted"/>
<comment type="subcellular location">
    <subcellularLocation>
        <location evidence="1">Cytoplasm</location>
    </subcellularLocation>
</comment>
<gene>
    <name evidence="5" type="ORF">BSTOLATCC_MIC15645</name>
</gene>
<dbReference type="InterPro" id="IPR004045">
    <property type="entry name" value="Glutathione_S-Trfase_N"/>
</dbReference>